<gene>
    <name evidence="2" type="ORF">ACAOBT_LOCUS24168</name>
</gene>
<feature type="region of interest" description="Disordered" evidence="1">
    <location>
        <begin position="60"/>
        <end position="80"/>
    </location>
</feature>
<keyword evidence="3" id="KW-1185">Reference proteome</keyword>
<reference evidence="2" key="1">
    <citation type="submission" date="2022-03" db="EMBL/GenBank/DDBJ databases">
        <authorList>
            <person name="Sayadi A."/>
        </authorList>
    </citation>
    <scope>NUCLEOTIDE SEQUENCE</scope>
</reference>
<dbReference type="Proteomes" id="UP001152888">
    <property type="component" value="Unassembled WGS sequence"/>
</dbReference>
<proteinExistence type="predicted"/>
<name>A0A9P0PTA4_ACAOB</name>
<dbReference type="EMBL" id="CAKOFQ010007314">
    <property type="protein sequence ID" value="CAH1998130.1"/>
    <property type="molecule type" value="Genomic_DNA"/>
</dbReference>
<accession>A0A9P0PTA4</accession>
<comment type="caution">
    <text evidence="2">The sequence shown here is derived from an EMBL/GenBank/DDBJ whole genome shotgun (WGS) entry which is preliminary data.</text>
</comment>
<protein>
    <submittedName>
        <fullName evidence="2">Uncharacterized protein</fullName>
    </submittedName>
</protein>
<organism evidence="2 3">
    <name type="scientific">Acanthoscelides obtectus</name>
    <name type="common">Bean weevil</name>
    <name type="synonym">Bruchus obtectus</name>
    <dbReference type="NCBI Taxonomy" id="200917"/>
    <lineage>
        <taxon>Eukaryota</taxon>
        <taxon>Metazoa</taxon>
        <taxon>Ecdysozoa</taxon>
        <taxon>Arthropoda</taxon>
        <taxon>Hexapoda</taxon>
        <taxon>Insecta</taxon>
        <taxon>Pterygota</taxon>
        <taxon>Neoptera</taxon>
        <taxon>Endopterygota</taxon>
        <taxon>Coleoptera</taxon>
        <taxon>Polyphaga</taxon>
        <taxon>Cucujiformia</taxon>
        <taxon>Chrysomeloidea</taxon>
        <taxon>Chrysomelidae</taxon>
        <taxon>Bruchinae</taxon>
        <taxon>Bruchini</taxon>
        <taxon>Acanthoscelides</taxon>
    </lineage>
</organism>
<evidence type="ECO:0000256" key="1">
    <source>
        <dbReference type="SAM" id="MobiDB-lite"/>
    </source>
</evidence>
<dbReference type="AlphaFoldDB" id="A0A9P0PTA4"/>
<evidence type="ECO:0000313" key="2">
    <source>
        <dbReference type="EMBL" id="CAH1998130.1"/>
    </source>
</evidence>
<evidence type="ECO:0000313" key="3">
    <source>
        <dbReference type="Proteomes" id="UP001152888"/>
    </source>
</evidence>
<sequence length="80" mass="9238">MTEVHAVATRAALRPSSSVLHTCCSELPASEPKSPLAQDIITKWHQGRKHRPRRKFYKRKRMLNGKRTSASRTTRREGKR</sequence>